<keyword evidence="2" id="KW-1185">Reference proteome</keyword>
<name>A0A0F7JT85_9SPHN</name>
<dbReference type="EMBL" id="CP011450">
    <property type="protein sequence ID" value="AKH18892.1"/>
    <property type="molecule type" value="Genomic_DNA"/>
</dbReference>
<geneLocation type="plasmid" evidence="1 2">
    <name>pNXO2</name>
</geneLocation>
<protein>
    <submittedName>
        <fullName evidence="1">Uncharacterized protein</fullName>
    </submittedName>
</protein>
<keyword evidence="1" id="KW-0614">Plasmid</keyword>
<dbReference type="KEGG" id="ssan:NX02_p1255"/>
<organism evidence="1 2">
    <name type="scientific">Sphingomonas sanxanigenens DSM 19645 = NX02</name>
    <dbReference type="NCBI Taxonomy" id="1123269"/>
    <lineage>
        <taxon>Bacteria</taxon>
        <taxon>Pseudomonadati</taxon>
        <taxon>Pseudomonadota</taxon>
        <taxon>Alphaproteobacteria</taxon>
        <taxon>Sphingomonadales</taxon>
        <taxon>Sphingomonadaceae</taxon>
        <taxon>Sphingomonas</taxon>
    </lineage>
</organism>
<accession>A0A0F7JT85</accession>
<reference evidence="1 2" key="1">
    <citation type="submission" date="2015-05" db="EMBL/GenBank/DDBJ databases">
        <title>Plasmid of Sphingomonas sanxanigenens NX02.</title>
        <authorList>
            <person name="Huang H."/>
            <person name="Ma T."/>
        </authorList>
    </citation>
    <scope>NUCLEOTIDE SEQUENCE [LARGE SCALE GENOMIC DNA]</scope>
    <source>
        <strain evidence="1 2">NX02</strain>
        <plasmid evidence="2">Plasmid pNXO2</plasmid>
    </source>
</reference>
<dbReference type="AlphaFoldDB" id="A0A0F7JT85"/>
<proteinExistence type="predicted"/>
<evidence type="ECO:0000313" key="1">
    <source>
        <dbReference type="EMBL" id="AKH18892.1"/>
    </source>
</evidence>
<sequence length="60" mass="6642">MLVEGSERTASMKVAMRLRGWFKSTGETATIVERPSDRLIIMTLTGTLRLFLAGLRASDV</sequence>
<gene>
    <name evidence="1" type="ORF">NX02_p1255</name>
</gene>
<dbReference type="Proteomes" id="UP000018851">
    <property type="component" value="Plasmid pNXO2"/>
</dbReference>
<evidence type="ECO:0000313" key="2">
    <source>
        <dbReference type="Proteomes" id="UP000018851"/>
    </source>
</evidence>